<evidence type="ECO:0000313" key="3">
    <source>
        <dbReference type="EMBL" id="NOJ70160.1"/>
    </source>
</evidence>
<reference evidence="3 4" key="1">
    <citation type="submission" date="2020-05" db="EMBL/GenBank/DDBJ databases">
        <title>Whole genome sequencing and identification of novel metabolites from Paenibacillus alvei strain JR949.</title>
        <authorList>
            <person name="Rajendhran J."/>
            <person name="Sree Pranav P."/>
            <person name="Mahalakshmi B."/>
            <person name="Karthikeyan R."/>
        </authorList>
    </citation>
    <scope>NUCLEOTIDE SEQUENCE [LARGE SCALE GENOMIC DNA]</scope>
    <source>
        <strain evidence="3 4">JR949</strain>
    </source>
</reference>
<comment type="caution">
    <text evidence="3">The sequence shown here is derived from an EMBL/GenBank/DDBJ whole genome shotgun (WGS) entry which is preliminary data.</text>
</comment>
<proteinExistence type="predicted"/>
<evidence type="ECO:0000256" key="1">
    <source>
        <dbReference type="SAM" id="Phobius"/>
    </source>
</evidence>
<feature type="domain" description="DUF4179" evidence="2">
    <location>
        <begin position="105"/>
        <end position="190"/>
    </location>
</feature>
<dbReference type="Gene3D" id="2.60.40.1630">
    <property type="entry name" value="bacillus anthracis domain"/>
    <property type="match status" value="1"/>
</dbReference>
<evidence type="ECO:0000313" key="4">
    <source>
        <dbReference type="Proteomes" id="UP000552038"/>
    </source>
</evidence>
<organism evidence="3 4">
    <name type="scientific">Paenibacillus alvei</name>
    <name type="common">Bacillus alvei</name>
    <dbReference type="NCBI Taxonomy" id="44250"/>
    <lineage>
        <taxon>Bacteria</taxon>
        <taxon>Bacillati</taxon>
        <taxon>Bacillota</taxon>
        <taxon>Bacilli</taxon>
        <taxon>Bacillales</taxon>
        <taxon>Paenibacillaceae</taxon>
        <taxon>Paenibacillus</taxon>
    </lineage>
</organism>
<dbReference type="EMBL" id="JABFOR010000005">
    <property type="protein sequence ID" value="NOJ70160.1"/>
    <property type="molecule type" value="Genomic_DNA"/>
</dbReference>
<keyword evidence="1" id="KW-0472">Membrane</keyword>
<dbReference type="AlphaFoldDB" id="A0AAP6ZWE4"/>
<dbReference type="InterPro" id="IPR025436">
    <property type="entry name" value="DUF4179"/>
</dbReference>
<sequence length="566" mass="63947">MSGKSVMSERCLTYEQMEELMVNGRLDSAMDHIESCTPCQRLLETCIEEQGVMHQTLYPYKLDDSFTDRIMAVIADEEVALQQEARNEDDKENVSIMEQMVTRMKISRKKWIAAAIILIFASILSFTQPTVANWIKSLFQIESTEDVGLLNSDIIGIHHFVNIEKKDKGYTLEVKEVVADTSRIVIAYRLLRPDGKSQNDYLQRRSIDVVDADGKSIIDPNASFGLHNMEGGEKGKEYGLIDLGLIGILDTDQITIRGNIDVIGWEGDKVAYTLVNGDWRFSIDVDMTEARKKVKEIPLNGEYMAPDGTRIKPSRMIFHASAFQIEFQSKLPAGAAPRNEDLALYTYHEIGYYIKDSEGKYIALNIRGHKYHDFDERPAMFPLRSSCTLGEEGDSKVVTCIDTFGAFNDLGNLGELGIDDYHFPKFTNDSISFSLASLEDGPAVFRAAGDEFQMLNPNGFEETYVSKAEGIKKSLKVKAIGTMSTDSTGQRWIAQDEKGHEYPIDVRGSYVRGGIDYDGDFTILGLDHMPKKLTLTRTATDFIYRDINWKMKLPAYKHSVSWKYEE</sequence>
<keyword evidence="1" id="KW-1133">Transmembrane helix</keyword>
<feature type="transmembrane region" description="Helical" evidence="1">
    <location>
        <begin position="111"/>
        <end position="135"/>
    </location>
</feature>
<protein>
    <submittedName>
        <fullName evidence="3">DUF4179 domain-containing protein</fullName>
    </submittedName>
</protein>
<gene>
    <name evidence="3" type="ORF">HMI46_06300</name>
</gene>
<keyword evidence="1" id="KW-0812">Transmembrane</keyword>
<dbReference type="Pfam" id="PF13786">
    <property type="entry name" value="DUF4179"/>
    <property type="match status" value="1"/>
</dbReference>
<evidence type="ECO:0000259" key="2">
    <source>
        <dbReference type="Pfam" id="PF13786"/>
    </source>
</evidence>
<dbReference type="RefSeq" id="WP_171415577.1">
    <property type="nucleotide sequence ID" value="NZ_JABFOR010000005.1"/>
</dbReference>
<name>A0AAP6ZWE4_PAEAL</name>
<accession>A0AAP6ZWE4</accession>
<dbReference type="Proteomes" id="UP000552038">
    <property type="component" value="Unassembled WGS sequence"/>
</dbReference>